<evidence type="ECO:0000256" key="2">
    <source>
        <dbReference type="ARBA" id="ARBA00022741"/>
    </source>
</evidence>
<protein>
    <recommendedName>
        <fullName evidence="5">AIG1-type G domain-containing protein</fullName>
    </recommendedName>
</protein>
<reference evidence="6" key="3">
    <citation type="submission" date="2025-08" db="UniProtKB">
        <authorList>
            <consortium name="Ensembl"/>
        </authorList>
    </citation>
    <scope>IDENTIFICATION</scope>
</reference>
<dbReference type="Pfam" id="PF04548">
    <property type="entry name" value="AIG1"/>
    <property type="match status" value="1"/>
</dbReference>
<dbReference type="GeneTree" id="ENSGT00940000154844"/>
<feature type="domain" description="AIG1-type G" evidence="5">
    <location>
        <begin position="1"/>
        <end position="128"/>
    </location>
</feature>
<reference evidence="6" key="4">
    <citation type="submission" date="2025-09" db="UniProtKB">
        <authorList>
            <consortium name="Ensembl"/>
        </authorList>
    </citation>
    <scope>IDENTIFICATION</scope>
</reference>
<dbReference type="OMA" id="GPRIINY"/>
<comment type="similarity">
    <text evidence="1">Belongs to the TRAFAC class TrmE-Era-EngA-EngB-Septin-like GTPase superfamily. AIG1/Toc34/Toc159-like paraseptin GTPase family. IAN subfamily.</text>
</comment>
<dbReference type="Gene3D" id="3.40.50.300">
    <property type="entry name" value="P-loop containing nucleotide triphosphate hydrolases"/>
    <property type="match status" value="1"/>
</dbReference>
<dbReference type="PANTHER" id="PTHR10903:SF73">
    <property type="entry name" value="GTPASE IMAP FAMILY MEMBER 8"/>
    <property type="match status" value="1"/>
</dbReference>
<keyword evidence="4" id="KW-0175">Coiled coil</keyword>
<reference evidence="7" key="2">
    <citation type="journal article" date="2013" name="Nat. Genet.">
        <title>The draft genomes of soft-shell turtle and green sea turtle yield insights into the development and evolution of the turtle-specific body plan.</title>
        <authorList>
            <person name="Wang Z."/>
            <person name="Pascual-Anaya J."/>
            <person name="Zadissa A."/>
            <person name="Li W."/>
            <person name="Niimura Y."/>
            <person name="Huang Z."/>
            <person name="Li C."/>
            <person name="White S."/>
            <person name="Xiong Z."/>
            <person name="Fang D."/>
            <person name="Wang B."/>
            <person name="Ming Y."/>
            <person name="Chen Y."/>
            <person name="Zheng Y."/>
            <person name="Kuraku S."/>
            <person name="Pignatelli M."/>
            <person name="Herrero J."/>
            <person name="Beal K."/>
            <person name="Nozawa M."/>
            <person name="Li Q."/>
            <person name="Wang J."/>
            <person name="Zhang H."/>
            <person name="Yu L."/>
            <person name="Shigenobu S."/>
            <person name="Wang J."/>
            <person name="Liu J."/>
            <person name="Flicek P."/>
            <person name="Searle S."/>
            <person name="Wang J."/>
            <person name="Kuratani S."/>
            <person name="Yin Y."/>
            <person name="Aken B."/>
            <person name="Zhang G."/>
            <person name="Irie N."/>
        </authorList>
    </citation>
    <scope>NUCLEOTIDE SEQUENCE [LARGE SCALE GENOMIC DNA]</scope>
    <source>
        <strain evidence="7">Daiwa-1</strain>
    </source>
</reference>
<reference evidence="7" key="1">
    <citation type="submission" date="2011-10" db="EMBL/GenBank/DDBJ databases">
        <authorList>
            <consortium name="Soft-shell Turtle Genome Consortium"/>
        </authorList>
    </citation>
    <scope>NUCLEOTIDE SEQUENCE [LARGE SCALE GENOMIC DNA]</scope>
    <source>
        <strain evidence="7">Daiwa-1</strain>
    </source>
</reference>
<evidence type="ECO:0000256" key="4">
    <source>
        <dbReference type="SAM" id="Coils"/>
    </source>
</evidence>
<dbReference type="FunFam" id="3.40.50.300:FF:000366">
    <property type="entry name" value="GTPase, IMAP family member 2"/>
    <property type="match status" value="1"/>
</dbReference>
<dbReference type="EMBL" id="AGCU01065708">
    <property type="status" value="NOT_ANNOTATED_CDS"/>
    <property type="molecule type" value="Genomic_DNA"/>
</dbReference>
<sequence length="181" mass="20743">IGRCVVLSTPGPHALVLVTQLGRYTAEDEDAAQRVQGIFGAEVMKHVIVLFTRKEDLGGGSLSDYVTHQSNSDLHRLVTACGGRYCTFNNKATDEERDAQVEELMGMVETLVQENGGRYTNKLYQYVEEQLQSKMRDLQHQYKEEMGRKRAEILQRFTENCDRIKKESDLKEEELKEKLKN</sequence>
<feature type="coiled-coil region" evidence="4">
    <location>
        <begin position="128"/>
        <end position="181"/>
    </location>
</feature>
<evidence type="ECO:0000259" key="5">
    <source>
        <dbReference type="PROSITE" id="PS51720"/>
    </source>
</evidence>
<evidence type="ECO:0000256" key="3">
    <source>
        <dbReference type="ARBA" id="ARBA00023134"/>
    </source>
</evidence>
<keyword evidence="7" id="KW-1185">Reference proteome</keyword>
<dbReference type="GO" id="GO:0005525">
    <property type="term" value="F:GTP binding"/>
    <property type="evidence" value="ECO:0007669"/>
    <property type="project" value="UniProtKB-KW"/>
</dbReference>
<dbReference type="InterPro" id="IPR006703">
    <property type="entry name" value="G_AIG1"/>
</dbReference>
<proteinExistence type="inferred from homology"/>
<dbReference type="AlphaFoldDB" id="K7GCG1"/>
<dbReference type="Ensembl" id="ENSPSIT00000018055.1">
    <property type="protein sequence ID" value="ENSPSIP00000017972.1"/>
    <property type="gene ID" value="ENSPSIG00000015976.1"/>
</dbReference>
<organism evidence="6 7">
    <name type="scientific">Pelodiscus sinensis</name>
    <name type="common">Chinese softshell turtle</name>
    <name type="synonym">Trionyx sinensis</name>
    <dbReference type="NCBI Taxonomy" id="13735"/>
    <lineage>
        <taxon>Eukaryota</taxon>
        <taxon>Metazoa</taxon>
        <taxon>Chordata</taxon>
        <taxon>Craniata</taxon>
        <taxon>Vertebrata</taxon>
        <taxon>Euteleostomi</taxon>
        <taxon>Archelosauria</taxon>
        <taxon>Testudinata</taxon>
        <taxon>Testudines</taxon>
        <taxon>Cryptodira</taxon>
        <taxon>Trionychia</taxon>
        <taxon>Trionychidae</taxon>
        <taxon>Pelodiscus</taxon>
    </lineage>
</organism>
<name>K7GCG1_PELSI</name>
<evidence type="ECO:0000256" key="1">
    <source>
        <dbReference type="ARBA" id="ARBA00008535"/>
    </source>
</evidence>
<dbReference type="STRING" id="13735.ENSPSIP00000017972"/>
<dbReference type="Proteomes" id="UP000007267">
    <property type="component" value="Unassembled WGS sequence"/>
</dbReference>
<dbReference type="InterPro" id="IPR045058">
    <property type="entry name" value="GIMA/IAN/Toc"/>
</dbReference>
<evidence type="ECO:0000313" key="6">
    <source>
        <dbReference type="Ensembl" id="ENSPSIP00000017972.1"/>
    </source>
</evidence>
<dbReference type="InterPro" id="IPR027417">
    <property type="entry name" value="P-loop_NTPase"/>
</dbReference>
<evidence type="ECO:0000313" key="7">
    <source>
        <dbReference type="Proteomes" id="UP000007267"/>
    </source>
</evidence>
<keyword evidence="3" id="KW-0342">GTP-binding</keyword>
<dbReference type="PANTHER" id="PTHR10903">
    <property type="entry name" value="GTPASE, IMAP FAMILY MEMBER-RELATED"/>
    <property type="match status" value="1"/>
</dbReference>
<keyword evidence="2" id="KW-0547">Nucleotide-binding</keyword>
<dbReference type="HOGENOM" id="CLU_010468_0_0_1"/>
<accession>K7GCG1</accession>
<dbReference type="PROSITE" id="PS51720">
    <property type="entry name" value="G_AIG1"/>
    <property type="match status" value="1"/>
</dbReference>